<accession>A0A3M7PDN5</accession>
<organism evidence="1 2">
    <name type="scientific">Brachionus plicatilis</name>
    <name type="common">Marine rotifer</name>
    <name type="synonym">Brachionus muelleri</name>
    <dbReference type="NCBI Taxonomy" id="10195"/>
    <lineage>
        <taxon>Eukaryota</taxon>
        <taxon>Metazoa</taxon>
        <taxon>Spiralia</taxon>
        <taxon>Gnathifera</taxon>
        <taxon>Rotifera</taxon>
        <taxon>Eurotatoria</taxon>
        <taxon>Monogononta</taxon>
        <taxon>Pseudotrocha</taxon>
        <taxon>Ploima</taxon>
        <taxon>Brachionidae</taxon>
        <taxon>Brachionus</taxon>
    </lineage>
</organism>
<dbReference type="AlphaFoldDB" id="A0A3M7PDN5"/>
<protein>
    <submittedName>
        <fullName evidence="1">Uncharacterized protein</fullName>
    </submittedName>
</protein>
<gene>
    <name evidence="1" type="ORF">BpHYR1_010172</name>
</gene>
<dbReference type="Proteomes" id="UP000276133">
    <property type="component" value="Unassembled WGS sequence"/>
</dbReference>
<evidence type="ECO:0000313" key="1">
    <source>
        <dbReference type="EMBL" id="RMZ97205.1"/>
    </source>
</evidence>
<sequence>MPTSAELDCVQSFQVLTTGSRLIALDKNHIYHSPLQINQFF</sequence>
<name>A0A3M7PDN5_BRAPC</name>
<proteinExistence type="predicted"/>
<dbReference type="EMBL" id="REGN01011548">
    <property type="protein sequence ID" value="RMZ97205.1"/>
    <property type="molecule type" value="Genomic_DNA"/>
</dbReference>
<feature type="non-terminal residue" evidence="1">
    <location>
        <position position="41"/>
    </location>
</feature>
<keyword evidence="2" id="KW-1185">Reference proteome</keyword>
<evidence type="ECO:0000313" key="2">
    <source>
        <dbReference type="Proteomes" id="UP000276133"/>
    </source>
</evidence>
<reference evidence="1 2" key="1">
    <citation type="journal article" date="2018" name="Sci. Rep.">
        <title>Genomic signatures of local adaptation to the degree of environmental predictability in rotifers.</title>
        <authorList>
            <person name="Franch-Gras L."/>
            <person name="Hahn C."/>
            <person name="Garcia-Roger E.M."/>
            <person name="Carmona M.J."/>
            <person name="Serra M."/>
            <person name="Gomez A."/>
        </authorList>
    </citation>
    <scope>NUCLEOTIDE SEQUENCE [LARGE SCALE GENOMIC DNA]</scope>
    <source>
        <strain evidence="1">HYR1</strain>
    </source>
</reference>
<comment type="caution">
    <text evidence="1">The sequence shown here is derived from an EMBL/GenBank/DDBJ whole genome shotgun (WGS) entry which is preliminary data.</text>
</comment>